<organism evidence="2 3">
    <name type="scientific">Pontibacter saemangeumensis</name>
    <dbReference type="NCBI Taxonomy" id="1084525"/>
    <lineage>
        <taxon>Bacteria</taxon>
        <taxon>Pseudomonadati</taxon>
        <taxon>Bacteroidota</taxon>
        <taxon>Cytophagia</taxon>
        <taxon>Cytophagales</taxon>
        <taxon>Hymenobacteraceae</taxon>
        <taxon>Pontibacter</taxon>
    </lineage>
</organism>
<keyword evidence="1" id="KW-0812">Transmembrane</keyword>
<evidence type="ECO:0000313" key="3">
    <source>
        <dbReference type="Proteomes" id="UP001500552"/>
    </source>
</evidence>
<feature type="transmembrane region" description="Helical" evidence="1">
    <location>
        <begin position="27"/>
        <end position="46"/>
    </location>
</feature>
<keyword evidence="3" id="KW-1185">Reference proteome</keyword>
<keyword evidence="1" id="KW-0472">Membrane</keyword>
<gene>
    <name evidence="2" type="ORF">GCM10023188_01260</name>
</gene>
<comment type="caution">
    <text evidence="2">The sequence shown here is derived from an EMBL/GenBank/DDBJ whole genome shotgun (WGS) entry which is preliminary data.</text>
</comment>
<evidence type="ECO:0000256" key="1">
    <source>
        <dbReference type="SAM" id="Phobius"/>
    </source>
</evidence>
<keyword evidence="1" id="KW-1133">Transmembrane helix</keyword>
<dbReference type="Proteomes" id="UP001500552">
    <property type="component" value="Unassembled WGS sequence"/>
</dbReference>
<name>A0ABP8L757_9BACT</name>
<sequence length="145" mass="15683">MSRCGFILARDVLFLYRMLLNAKKLGYYFRYPLMAVMLLWALTLPGQEVEVYSLLFHGKTADSAVQVVPAPGDGAAVQKQPVQAFQDARVSAYLVLDLPQLAKLPLQLLAFAAPADEPIPAFARSAAGARLCAQLLPGAIQPNAP</sequence>
<protein>
    <submittedName>
        <fullName evidence="2">Uncharacterized protein</fullName>
    </submittedName>
</protein>
<evidence type="ECO:0000313" key="2">
    <source>
        <dbReference type="EMBL" id="GAA4422990.1"/>
    </source>
</evidence>
<dbReference type="EMBL" id="BAABHC010000001">
    <property type="protein sequence ID" value="GAA4422990.1"/>
    <property type="molecule type" value="Genomic_DNA"/>
</dbReference>
<proteinExistence type="predicted"/>
<reference evidence="3" key="1">
    <citation type="journal article" date="2019" name="Int. J. Syst. Evol. Microbiol.">
        <title>The Global Catalogue of Microorganisms (GCM) 10K type strain sequencing project: providing services to taxonomists for standard genome sequencing and annotation.</title>
        <authorList>
            <consortium name="The Broad Institute Genomics Platform"/>
            <consortium name="The Broad Institute Genome Sequencing Center for Infectious Disease"/>
            <person name="Wu L."/>
            <person name="Ma J."/>
        </authorList>
    </citation>
    <scope>NUCLEOTIDE SEQUENCE [LARGE SCALE GENOMIC DNA]</scope>
    <source>
        <strain evidence="3">JCM 17926</strain>
    </source>
</reference>
<accession>A0ABP8L757</accession>